<dbReference type="Pfam" id="PF13173">
    <property type="entry name" value="AAA_14"/>
    <property type="match status" value="1"/>
</dbReference>
<accession>A0A8J6TRF0</accession>
<dbReference type="InterPro" id="IPR041682">
    <property type="entry name" value="AAA_14"/>
</dbReference>
<dbReference type="Proteomes" id="UP000605201">
    <property type="component" value="Unassembled WGS sequence"/>
</dbReference>
<evidence type="ECO:0000259" key="1">
    <source>
        <dbReference type="Pfam" id="PF13173"/>
    </source>
</evidence>
<evidence type="ECO:0000313" key="3">
    <source>
        <dbReference type="EMBL" id="MBC8431857.1"/>
    </source>
</evidence>
<feature type="domain" description="AAA" evidence="1">
    <location>
        <begin position="17"/>
        <end position="152"/>
    </location>
</feature>
<name>A0A8J6TRF0_9BACT</name>
<evidence type="ECO:0000313" key="4">
    <source>
        <dbReference type="Proteomes" id="UP000605201"/>
    </source>
</evidence>
<dbReference type="PANTHER" id="PTHR33295:SF7">
    <property type="entry name" value="ATPASE"/>
    <property type="match status" value="1"/>
</dbReference>
<gene>
    <name evidence="3" type="ORF">H8D96_08040</name>
</gene>
<sequence>MHRFALEDIKAWKTKPNRKPLVIRGARQVGKTYLVRMSAGKYFDHLMEINFERDPELASLFASKNPDKIVQMLELQFDCPVRPGETLLFLDEIQATPQVFASLRYFYEELPELHIIAAGSLLEFAIEEPVFSMPVGRIEYLHLGPMQLEEFLIAAGKENLVAFLQEFTFGDSIPGPLHDRFMDLLRIFLVIGGMPESIAVYLKNKSWQECESIKHSLLATFEDDFNKYGKMFKHQRLQLLFRKIPLLVGAKFKYVNVDRNERSTELAKALTMLCQARVAYRVYHSSCSGIPLGATLNEKIFKVLFLDIGLMSTATGLNLLDYEKAEDIMTVNAGAVCEQFIGQHLLFLRQFYLKPEIYYWVREKKTSSAEVDYVIAAGTSVIPIEVKAGKSGTLKSLHLFLREKHRPLGVRFNSDTPSLLDLKTTLPDGQNIPYRLLSLPLYMVGQALRLIRLCTSE</sequence>
<dbReference type="InterPro" id="IPR025420">
    <property type="entry name" value="DUF4143"/>
</dbReference>
<dbReference type="GO" id="GO:0005524">
    <property type="term" value="F:ATP binding"/>
    <property type="evidence" value="ECO:0007669"/>
    <property type="project" value="UniProtKB-KW"/>
</dbReference>
<protein>
    <submittedName>
        <fullName evidence="3">ATP-binding protein</fullName>
    </submittedName>
</protein>
<organism evidence="3 4">
    <name type="scientific">Candidatus Desulfatibia vada</name>
    <dbReference type="NCBI Taxonomy" id="2841696"/>
    <lineage>
        <taxon>Bacteria</taxon>
        <taxon>Pseudomonadati</taxon>
        <taxon>Thermodesulfobacteriota</taxon>
        <taxon>Desulfobacteria</taxon>
        <taxon>Desulfobacterales</taxon>
        <taxon>Desulfobacterales incertae sedis</taxon>
        <taxon>Candidatus Desulfatibia</taxon>
    </lineage>
</organism>
<feature type="domain" description="DUF4143" evidence="2">
    <location>
        <begin position="222"/>
        <end position="389"/>
    </location>
</feature>
<dbReference type="InterPro" id="IPR027417">
    <property type="entry name" value="P-loop_NTPase"/>
</dbReference>
<dbReference type="AlphaFoldDB" id="A0A8J6TRF0"/>
<evidence type="ECO:0000259" key="2">
    <source>
        <dbReference type="Pfam" id="PF13635"/>
    </source>
</evidence>
<comment type="caution">
    <text evidence="3">The sequence shown here is derived from an EMBL/GenBank/DDBJ whole genome shotgun (WGS) entry which is preliminary data.</text>
</comment>
<dbReference type="PANTHER" id="PTHR33295">
    <property type="entry name" value="ATPASE"/>
    <property type="match status" value="1"/>
</dbReference>
<dbReference type="Pfam" id="PF13635">
    <property type="entry name" value="DUF4143"/>
    <property type="match status" value="1"/>
</dbReference>
<keyword evidence="3" id="KW-0547">Nucleotide-binding</keyword>
<keyword evidence="3" id="KW-0067">ATP-binding</keyword>
<reference evidence="3 4" key="1">
    <citation type="submission" date="2020-08" db="EMBL/GenBank/DDBJ databases">
        <title>Bridging the membrane lipid divide: bacteria of the FCB group superphylum have the potential to synthesize archaeal ether lipids.</title>
        <authorList>
            <person name="Villanueva L."/>
            <person name="Von Meijenfeldt F.A.B."/>
            <person name="Westbye A.B."/>
            <person name="Yadav S."/>
            <person name="Hopmans E.C."/>
            <person name="Dutilh B.E."/>
            <person name="Sinninghe Damste J.S."/>
        </authorList>
    </citation>
    <scope>NUCLEOTIDE SEQUENCE [LARGE SCALE GENOMIC DNA]</scope>
    <source>
        <strain evidence="3">NIOZ-UU17</strain>
    </source>
</reference>
<dbReference type="SUPFAM" id="SSF52540">
    <property type="entry name" value="P-loop containing nucleoside triphosphate hydrolases"/>
    <property type="match status" value="1"/>
</dbReference>
<proteinExistence type="predicted"/>
<dbReference type="EMBL" id="JACNIG010000185">
    <property type="protein sequence ID" value="MBC8431857.1"/>
    <property type="molecule type" value="Genomic_DNA"/>
</dbReference>